<sequence length="510" mass="58073">MNVREPTVIDNALFYVLTLLVIAGFTAFVSHWIVNGLLKLIRHIFIIDYSRKHLFLEHLSKTVTAPVVVGFFHPYCDAGGGGERVLWVAVESTLKSFNTGVVVYTGDEASSNDILDRAELRFNVTLDRSRIELVFLRKRYLVSAERWPRFTLLGQSLGSTVLGYEAISNLPPDIFVDTMGYAFTYPLVHWLLNVPIFAYVHYPTISTDMLGALNPGLSPYKWIKSLYWRWFSWLYTFVGSYPELVVANSSWTHAHITQLWWTGHKTNHIDILYPPCFQAEPDLHLARTERPPHLVAVGQFRPEKRHEVLISEYAKFLQKGTTEGEKSKLILIGSVRPDSSDAANVERLKSMTKELSISKQVQFVLDAPWSEVQSQLSNATAGLNAMWNEHFGIVLVEYMTLGAIPIAHASGGPLQDIIVPYEGKPTGFHFATKEDKNSADYDTLADVIERVFSMPQEERQQMRLRAMKSVSRFSETEFEKAWNLRIDLLLKMHEIRKQKLEAQGYLSSGE</sequence>
<accession>A0A1E4TL33</accession>
<keyword evidence="6 12" id="KW-0808">Transferase</keyword>
<feature type="transmembrane region" description="Helical" evidence="12">
    <location>
        <begin position="12"/>
        <end position="34"/>
    </location>
</feature>
<dbReference type="Gene3D" id="3.40.50.2000">
    <property type="entry name" value="Glycogen Phosphorylase B"/>
    <property type="match status" value="1"/>
</dbReference>
<reference evidence="16" key="1">
    <citation type="submission" date="2016-02" db="EMBL/GenBank/DDBJ databases">
        <title>Comparative genomics of biotechnologically important yeasts.</title>
        <authorList>
            <consortium name="DOE Joint Genome Institute"/>
            <person name="Riley R."/>
            <person name="Haridas S."/>
            <person name="Wolfe K.H."/>
            <person name="Lopes M.R."/>
            <person name="Hittinger C.T."/>
            <person name="Goker M."/>
            <person name="Salamov A."/>
            <person name="Wisecaver J."/>
            <person name="Long T.M."/>
            <person name="Aerts A.L."/>
            <person name="Barry K."/>
            <person name="Choi C."/>
            <person name="Clum A."/>
            <person name="Coughlan A.Y."/>
            <person name="Deshpande S."/>
            <person name="Douglass A.P."/>
            <person name="Hanson S.J."/>
            <person name="Klenk H.-P."/>
            <person name="Labutti K."/>
            <person name="Lapidus A."/>
            <person name="Lindquist E."/>
            <person name="Lipzen A."/>
            <person name="Meier-Kolthoff J.P."/>
            <person name="Ohm R.A."/>
            <person name="Otillar R.P."/>
            <person name="Pangilinan J."/>
            <person name="Peng Y."/>
            <person name="Rokas A."/>
            <person name="Rosa C.A."/>
            <person name="Scheuner C."/>
            <person name="Sibirny A.A."/>
            <person name="Slot J.C."/>
            <person name="Stielow J.B."/>
            <person name="Sun H."/>
            <person name="Kurtzman C.P."/>
            <person name="Blackwell M."/>
            <person name="Jeffries T.W."/>
            <person name="Grigoriev I.V."/>
        </authorList>
    </citation>
    <scope>NUCLEOTIDE SEQUENCE [LARGE SCALE GENOMIC DNA]</scope>
    <source>
        <strain evidence="16">NRRL Y-17796</strain>
    </source>
</reference>
<dbReference type="EC" id="2.4.1.131" evidence="3 12"/>
<dbReference type="InterPro" id="IPR031814">
    <property type="entry name" value="ALG11_N"/>
</dbReference>
<keyword evidence="9 12" id="KW-1133">Transmembrane helix</keyword>
<evidence type="ECO:0000256" key="9">
    <source>
        <dbReference type="ARBA" id="ARBA00022989"/>
    </source>
</evidence>
<dbReference type="GO" id="GO:0005789">
    <property type="term" value="C:endoplasmic reticulum membrane"/>
    <property type="evidence" value="ECO:0007669"/>
    <property type="project" value="UniProtKB-SubCell"/>
</dbReference>
<gene>
    <name evidence="15" type="ORF">CANCADRAFT_30605</name>
</gene>
<comment type="pathway">
    <text evidence="2 12">Protein modification; protein glycosylation.</text>
</comment>
<protein>
    <recommendedName>
        <fullName evidence="4 12">GDP-Man:Man(3)GlcNAc(2)-PP-Dol alpha-1,2-mannosyltransferase</fullName>
        <ecNumber evidence="3 12">2.4.1.131</ecNumber>
    </recommendedName>
</protein>
<dbReference type="EMBL" id="KV453841">
    <property type="protein sequence ID" value="ODV92449.1"/>
    <property type="molecule type" value="Genomic_DNA"/>
</dbReference>
<dbReference type="GO" id="GO:0006488">
    <property type="term" value="P:dolichol-linked oligosaccharide biosynthetic process"/>
    <property type="evidence" value="ECO:0007669"/>
    <property type="project" value="EnsemblFungi"/>
</dbReference>
<comment type="catalytic activity">
    <reaction evidence="11 12">
        <text>an alpha-D-Man-(1-&gt;3)-[alpha-D-Man-(1-&gt;6)]-beta-D-Man-(1-&gt;4)-beta-D-GlcNAc-(1-&gt;4)-alpha-D-GlcNAc-diphospho-di-trans,poly-cis-dolichol + 2 GDP-alpha-D-mannose = an alpha-D-Man-(1-&gt;2)-alpha-D-Man-(1-&gt;2)-alpha-D-Man-(1-&gt;3)-[alpha-D-Man-(1-&gt;6)]-beta-D-Man-(1-&gt;4)-beta-D-GlcNAc-(1-&gt;4)-alpha-D-GlcNAc-diphospho-di-trans,poly-cis-dolichol + 2 GDP + 2 H(+)</text>
        <dbReference type="Rhea" id="RHEA:29523"/>
        <dbReference type="Rhea" id="RHEA-COMP:19515"/>
        <dbReference type="Rhea" id="RHEA-COMP:19516"/>
        <dbReference type="ChEBI" id="CHEBI:15378"/>
        <dbReference type="ChEBI" id="CHEBI:57527"/>
        <dbReference type="ChEBI" id="CHEBI:58189"/>
        <dbReference type="ChEBI" id="CHEBI:132511"/>
        <dbReference type="ChEBI" id="CHEBI:132515"/>
        <dbReference type="EC" id="2.4.1.131"/>
    </reaction>
    <physiologicalReaction direction="left-to-right" evidence="11 12">
        <dbReference type="Rhea" id="RHEA:29524"/>
    </physiologicalReaction>
</comment>
<dbReference type="InterPro" id="IPR001296">
    <property type="entry name" value="Glyco_trans_1"/>
</dbReference>
<keyword evidence="16" id="KW-1185">Reference proteome</keyword>
<keyword evidence="5 12" id="KW-0328">Glycosyltransferase</keyword>
<evidence type="ECO:0000256" key="10">
    <source>
        <dbReference type="ARBA" id="ARBA00023136"/>
    </source>
</evidence>
<evidence type="ECO:0000259" key="13">
    <source>
        <dbReference type="Pfam" id="PF00534"/>
    </source>
</evidence>
<evidence type="ECO:0000256" key="6">
    <source>
        <dbReference type="ARBA" id="ARBA00022679"/>
    </source>
</evidence>
<keyword evidence="10 12" id="KW-0472">Membrane</keyword>
<evidence type="ECO:0000256" key="11">
    <source>
        <dbReference type="ARBA" id="ARBA00045065"/>
    </source>
</evidence>
<evidence type="ECO:0000259" key="14">
    <source>
        <dbReference type="Pfam" id="PF15924"/>
    </source>
</evidence>
<feature type="domain" description="Glycosyl transferase family 1" evidence="13">
    <location>
        <begin position="288"/>
        <end position="465"/>
    </location>
</feature>
<comment type="subcellular location">
    <subcellularLocation>
        <location evidence="1">Endoplasmic reticulum membrane</location>
        <topology evidence="1">Single-pass membrane protein</topology>
    </subcellularLocation>
</comment>
<dbReference type="InterPro" id="IPR038013">
    <property type="entry name" value="ALG11"/>
</dbReference>
<evidence type="ECO:0000256" key="7">
    <source>
        <dbReference type="ARBA" id="ARBA00022692"/>
    </source>
</evidence>
<evidence type="ECO:0000313" key="16">
    <source>
        <dbReference type="Proteomes" id="UP000095023"/>
    </source>
</evidence>
<proteinExistence type="inferred from homology"/>
<dbReference type="UniPathway" id="UPA00378"/>
<comment type="similarity">
    <text evidence="12">Belongs to the glycosyltransferase group 1 family. Glycosyltransferase 4 subfamily.</text>
</comment>
<evidence type="ECO:0000256" key="1">
    <source>
        <dbReference type="ARBA" id="ARBA00004389"/>
    </source>
</evidence>
<evidence type="ECO:0000256" key="3">
    <source>
        <dbReference type="ARBA" id="ARBA00012645"/>
    </source>
</evidence>
<evidence type="ECO:0000256" key="4">
    <source>
        <dbReference type="ARBA" id="ARBA00022018"/>
    </source>
</evidence>
<evidence type="ECO:0000256" key="12">
    <source>
        <dbReference type="RuleBase" id="RU367051"/>
    </source>
</evidence>
<keyword evidence="8 12" id="KW-0256">Endoplasmic reticulum</keyword>
<dbReference type="PANTHER" id="PTHR45919:SF1">
    <property type="entry name" value="GDP-MAN:MAN(3)GLCNAC(2)-PP-DOL ALPHA-1,2-MANNOSYLTRANSFERASE"/>
    <property type="match status" value="1"/>
</dbReference>
<evidence type="ECO:0000313" key="15">
    <source>
        <dbReference type="EMBL" id="ODV92449.1"/>
    </source>
</evidence>
<dbReference type="SUPFAM" id="SSF53756">
    <property type="entry name" value="UDP-Glycosyltransferase/glycogen phosphorylase"/>
    <property type="match status" value="1"/>
</dbReference>
<dbReference type="OrthoDB" id="2276068at2759"/>
<dbReference type="Proteomes" id="UP000095023">
    <property type="component" value="Unassembled WGS sequence"/>
</dbReference>
<evidence type="ECO:0000256" key="2">
    <source>
        <dbReference type="ARBA" id="ARBA00004922"/>
    </source>
</evidence>
<name>A0A1E4TL33_9ASCO</name>
<keyword evidence="7 12" id="KW-0812">Transmembrane</keyword>
<dbReference type="Pfam" id="PF15924">
    <property type="entry name" value="ALG11_N"/>
    <property type="match status" value="1"/>
</dbReference>
<dbReference type="GO" id="GO:0004377">
    <property type="term" value="F:GDP-Man:Man(3)GlcNAc(2)-PP-Dol alpha-1,2-mannosyltransferase activity"/>
    <property type="evidence" value="ECO:0007669"/>
    <property type="project" value="UniProtKB-UniRule"/>
</dbReference>
<evidence type="ECO:0000256" key="5">
    <source>
        <dbReference type="ARBA" id="ARBA00022676"/>
    </source>
</evidence>
<evidence type="ECO:0000256" key="8">
    <source>
        <dbReference type="ARBA" id="ARBA00022824"/>
    </source>
</evidence>
<dbReference type="PANTHER" id="PTHR45919">
    <property type="entry name" value="GDP-MAN:MAN(3)GLCNAC(2)-PP-DOL ALPHA-1,2-MANNOSYLTRANSFERASE"/>
    <property type="match status" value="1"/>
</dbReference>
<dbReference type="Pfam" id="PF00534">
    <property type="entry name" value="Glycos_transf_1"/>
    <property type="match status" value="1"/>
</dbReference>
<comment type="function">
    <text evidence="12">GDP-Man:Man(3)GlcNAc(2)-PP-Dol alpha-1,2-mannosyltransferase that operates in the biosynthetic pathway of dolichol-linked oligosaccharides, the glycan precursors employed in protein asparagine (N)-glycosylation. The assembly of dolichol-linked oligosaccharides begins on the cytosolic side of the endoplasmic reticulum membrane and finishes in its lumen. The sequential addition of sugars to dolichol pyrophosphate produces dolichol-linked oligosaccharides containing fourteen sugars, including two GlcNAcs, nine mannoses and three glucoses. Once assembled, the oligosaccharide is transferred from the lipid to nascent proteins by oligosaccharyltransferases. Catalyzes, on the cytoplasmic face of the endoplasmic reticulum, the addition of the fourth and fifth mannose residues to the dolichol-linked oligosaccharide chain, to produce Man(5)GlcNAc(2)-PP-dolichol core oligosaccharide.</text>
</comment>
<organism evidence="15 16">
    <name type="scientific">Tortispora caseinolytica NRRL Y-17796</name>
    <dbReference type="NCBI Taxonomy" id="767744"/>
    <lineage>
        <taxon>Eukaryota</taxon>
        <taxon>Fungi</taxon>
        <taxon>Dikarya</taxon>
        <taxon>Ascomycota</taxon>
        <taxon>Saccharomycotina</taxon>
        <taxon>Trigonopsidomycetes</taxon>
        <taxon>Trigonopsidales</taxon>
        <taxon>Trigonopsidaceae</taxon>
        <taxon>Tortispora</taxon>
    </lineage>
</organism>
<feature type="domain" description="ALG11 mannosyltransferase N-terminal" evidence="14">
    <location>
        <begin position="68"/>
        <end position="260"/>
    </location>
</feature>
<dbReference type="AlphaFoldDB" id="A0A1E4TL33"/>
<dbReference type="CDD" id="cd03806">
    <property type="entry name" value="GT4_ALG11-like"/>
    <property type="match status" value="1"/>
</dbReference>